<feature type="region of interest" description="Disordered" evidence="9">
    <location>
        <begin position="11"/>
        <end position="37"/>
    </location>
</feature>
<accession>A0A433PMY5</accession>
<dbReference type="Proteomes" id="UP000274822">
    <property type="component" value="Unassembled WGS sequence"/>
</dbReference>
<keyword evidence="12" id="KW-1185">Reference proteome</keyword>
<sequence length="392" mass="43313">MQYLYCASKTPVQGPADARKGYARPSPGTSSSPMRKQKPPRYPLLYLRVFCIWTYHIIVMDLSQSRLWVAWNNTPQLDNLKNPFLKDLSIDISGCAQPCIVYPWELSLSLVSTNLVLNVVVTCIKIFSQSNRKNANSQTFFFFCPLRTMTSIHALKAPALVSKKELMVDRDDDVIIDPDDLPAPLTQEETDSVLMKVDGEGDEDTAEEAKPILEGSDTQDPDSATPHDSAQGELVADLFAARRAPQTTDPNECQGEASGTSSHTTEPGAIQKGADFVRAFALGFEVEDAMALLRLDDLYVDTFEIKDVKTLQGDHLSRAIGRIAGKDGKTKFTIENASKTRIVLADTRIHILGSFQNIKIARDAVVSLILGSPPGKVYATLRTISSRMKERF</sequence>
<name>A0A433PMY5_9FUNG</name>
<dbReference type="EMBL" id="RBNJ01022028">
    <property type="protein sequence ID" value="RUS18835.1"/>
    <property type="molecule type" value="Genomic_DNA"/>
</dbReference>
<evidence type="ECO:0000256" key="1">
    <source>
        <dbReference type="ARBA" id="ARBA00004604"/>
    </source>
</evidence>
<dbReference type="GO" id="GO:0005730">
    <property type="term" value="C:nucleolus"/>
    <property type="evidence" value="ECO:0007669"/>
    <property type="project" value="UniProtKB-SubCell"/>
</dbReference>
<evidence type="ECO:0000256" key="3">
    <source>
        <dbReference type="ARBA" id="ARBA00011420"/>
    </source>
</evidence>
<gene>
    <name evidence="11" type="ORF">BC938DRAFT_475887</name>
</gene>
<evidence type="ECO:0000256" key="7">
    <source>
        <dbReference type="ARBA" id="ARBA00025554"/>
    </source>
</evidence>
<dbReference type="GO" id="GO:0003723">
    <property type="term" value="F:RNA binding"/>
    <property type="evidence" value="ECO:0007669"/>
    <property type="project" value="UniProtKB-KW"/>
</dbReference>
<evidence type="ECO:0000256" key="9">
    <source>
        <dbReference type="SAM" id="MobiDB-lite"/>
    </source>
</evidence>
<evidence type="ECO:0000259" key="10">
    <source>
        <dbReference type="SMART" id="SM00322"/>
    </source>
</evidence>
<dbReference type="FunFam" id="3.30.1370.10:FF:000009">
    <property type="entry name" value="RNA-binding protein PNO1"/>
    <property type="match status" value="1"/>
</dbReference>
<dbReference type="InterPro" id="IPR036612">
    <property type="entry name" value="KH_dom_type_1_sf"/>
</dbReference>
<keyword evidence="6" id="KW-0539">Nucleus</keyword>
<evidence type="ECO:0000256" key="2">
    <source>
        <dbReference type="ARBA" id="ARBA00007515"/>
    </source>
</evidence>
<keyword evidence="5" id="KW-0694">RNA-binding</keyword>
<reference evidence="11 12" key="1">
    <citation type="journal article" date="2018" name="New Phytol.">
        <title>Phylogenomics of Endogonaceae and evolution of mycorrhizas within Mucoromycota.</title>
        <authorList>
            <person name="Chang Y."/>
            <person name="Desiro A."/>
            <person name="Na H."/>
            <person name="Sandor L."/>
            <person name="Lipzen A."/>
            <person name="Clum A."/>
            <person name="Barry K."/>
            <person name="Grigoriev I.V."/>
            <person name="Martin F.M."/>
            <person name="Stajich J.E."/>
            <person name="Smith M.E."/>
            <person name="Bonito G."/>
            <person name="Spatafora J.W."/>
        </authorList>
    </citation>
    <scope>NUCLEOTIDE SEQUENCE [LARGE SCALE GENOMIC DNA]</scope>
    <source>
        <strain evidence="11 12">AD002</strain>
    </source>
</reference>
<feature type="domain" description="K Homology" evidence="10">
    <location>
        <begin position="297"/>
        <end position="370"/>
    </location>
</feature>
<dbReference type="PANTHER" id="PTHR12826">
    <property type="entry name" value="RIBONUCLEASE Y"/>
    <property type="match status" value="1"/>
</dbReference>
<dbReference type="SMART" id="SM00322">
    <property type="entry name" value="KH"/>
    <property type="match status" value="1"/>
</dbReference>
<evidence type="ECO:0000313" key="11">
    <source>
        <dbReference type="EMBL" id="RUS18835.1"/>
    </source>
</evidence>
<organism evidence="11 12">
    <name type="scientific">Jimgerdemannia flammicorona</name>
    <dbReference type="NCBI Taxonomy" id="994334"/>
    <lineage>
        <taxon>Eukaryota</taxon>
        <taxon>Fungi</taxon>
        <taxon>Fungi incertae sedis</taxon>
        <taxon>Mucoromycota</taxon>
        <taxon>Mucoromycotina</taxon>
        <taxon>Endogonomycetes</taxon>
        <taxon>Endogonales</taxon>
        <taxon>Endogonaceae</taxon>
        <taxon>Jimgerdemannia</taxon>
    </lineage>
</organism>
<comment type="caution">
    <text evidence="11">The sequence shown here is derived from an EMBL/GenBank/DDBJ whole genome shotgun (WGS) entry which is preliminary data.</text>
</comment>
<dbReference type="AlphaFoldDB" id="A0A433PMY5"/>
<feature type="region of interest" description="Disordered" evidence="9">
    <location>
        <begin position="175"/>
        <end position="194"/>
    </location>
</feature>
<proteinExistence type="inferred from homology"/>
<dbReference type="SUPFAM" id="SSF54791">
    <property type="entry name" value="Eukaryotic type KH-domain (KH-domain type I)"/>
    <property type="match status" value="1"/>
</dbReference>
<comment type="subcellular location">
    <subcellularLocation>
        <location evidence="1">Nucleus</location>
        <location evidence="1">Nucleolus</location>
    </subcellularLocation>
</comment>
<comment type="function">
    <text evidence="7">Required for small ribosomal subunit (SSU) synthesis. Has a role in the processing of early nucleolar and late cytoplasmic pre-RNA species.</text>
</comment>
<evidence type="ECO:0000313" key="12">
    <source>
        <dbReference type="Proteomes" id="UP000274822"/>
    </source>
</evidence>
<comment type="similarity">
    <text evidence="2">Belongs to the PNO1 family.</text>
</comment>
<evidence type="ECO:0000256" key="6">
    <source>
        <dbReference type="ARBA" id="ARBA00023242"/>
    </source>
</evidence>
<evidence type="ECO:0000256" key="8">
    <source>
        <dbReference type="ARBA" id="ARBA00071744"/>
    </source>
</evidence>
<comment type="subunit">
    <text evidence="3">Component of the small ribosomal subunit, ribosomal RNA processing complex (SSU RRP complex).</text>
</comment>
<protein>
    <recommendedName>
        <fullName evidence="4">Pre-rRNA-processing protein PNO1</fullName>
    </recommendedName>
    <alternativeName>
        <fullName evidence="8">Pre-rRNA-processing protein pno1</fullName>
    </alternativeName>
</protein>
<dbReference type="PANTHER" id="PTHR12826:SF13">
    <property type="entry name" value="RNA-BINDING PROTEIN PNO1"/>
    <property type="match status" value="1"/>
</dbReference>
<dbReference type="Gene3D" id="3.30.1370.10">
    <property type="entry name" value="K Homology domain, type 1"/>
    <property type="match status" value="1"/>
</dbReference>
<dbReference type="CDD" id="cd22392">
    <property type="entry name" value="KH-I_PNO1_rpt2"/>
    <property type="match status" value="1"/>
</dbReference>
<dbReference type="InterPro" id="IPR004087">
    <property type="entry name" value="KH_dom"/>
</dbReference>
<dbReference type="InterPro" id="IPR055211">
    <property type="entry name" value="KH_PNO1_2nd"/>
</dbReference>
<evidence type="ECO:0000256" key="5">
    <source>
        <dbReference type="ARBA" id="ARBA00022884"/>
    </source>
</evidence>
<dbReference type="Pfam" id="PF22891">
    <property type="entry name" value="KH_PNO1_2nd"/>
    <property type="match status" value="1"/>
</dbReference>
<feature type="compositionally biased region" description="Polar residues" evidence="9">
    <location>
        <begin position="245"/>
        <end position="265"/>
    </location>
</feature>
<feature type="region of interest" description="Disordered" evidence="9">
    <location>
        <begin position="245"/>
        <end position="268"/>
    </location>
</feature>
<evidence type="ECO:0000256" key="4">
    <source>
        <dbReference type="ARBA" id="ARBA00016042"/>
    </source>
</evidence>